<accession>X1SDW7</accession>
<evidence type="ECO:0008006" key="2">
    <source>
        <dbReference type="Google" id="ProtNLM"/>
    </source>
</evidence>
<gene>
    <name evidence="1" type="ORF">S12H4_30610</name>
</gene>
<proteinExistence type="predicted"/>
<sequence>MKAQKFKFGILFIFFVAFGLTTAYTIQDEFTKKYHEEFDTNKNTELIIQNKYGEVDIKDWDKNLVEIDVVITVEHPDKERAERILSMFSVEFSQEGNTIKAITKIDEKFHRMNRSWGSKGKRFSIDYTVNMPKNLKLNLSNKYGNTFINELTGEVSIEIKYGNLKANKILRSNTRPLSKLTLGYGKAIIEEVNWLKTD</sequence>
<dbReference type="AlphaFoldDB" id="X1SDW7"/>
<comment type="caution">
    <text evidence="1">The sequence shown here is derived from an EMBL/GenBank/DDBJ whole genome shotgun (WGS) entry which is preliminary data.</text>
</comment>
<feature type="non-terminal residue" evidence="1">
    <location>
        <position position="198"/>
    </location>
</feature>
<organism evidence="1">
    <name type="scientific">marine sediment metagenome</name>
    <dbReference type="NCBI Taxonomy" id="412755"/>
    <lineage>
        <taxon>unclassified sequences</taxon>
        <taxon>metagenomes</taxon>
        <taxon>ecological metagenomes</taxon>
    </lineage>
</organism>
<evidence type="ECO:0000313" key="1">
    <source>
        <dbReference type="EMBL" id="GAI91212.1"/>
    </source>
</evidence>
<dbReference type="EMBL" id="BARW01017772">
    <property type="protein sequence ID" value="GAI91212.1"/>
    <property type="molecule type" value="Genomic_DNA"/>
</dbReference>
<name>X1SDW7_9ZZZZ</name>
<protein>
    <recommendedName>
        <fullName evidence="2">Adhesin domain-containing protein</fullName>
    </recommendedName>
</protein>
<reference evidence="1" key="1">
    <citation type="journal article" date="2014" name="Front. Microbiol.">
        <title>High frequency of phylogenetically diverse reductive dehalogenase-homologous genes in deep subseafloor sedimentary metagenomes.</title>
        <authorList>
            <person name="Kawai M."/>
            <person name="Futagami T."/>
            <person name="Toyoda A."/>
            <person name="Takaki Y."/>
            <person name="Nishi S."/>
            <person name="Hori S."/>
            <person name="Arai W."/>
            <person name="Tsubouchi T."/>
            <person name="Morono Y."/>
            <person name="Uchiyama I."/>
            <person name="Ito T."/>
            <person name="Fujiyama A."/>
            <person name="Inagaki F."/>
            <person name="Takami H."/>
        </authorList>
    </citation>
    <scope>NUCLEOTIDE SEQUENCE</scope>
    <source>
        <strain evidence="1">Expedition CK06-06</strain>
    </source>
</reference>